<comment type="similarity">
    <text evidence="2">Belongs to the ABC transporter superfamily.</text>
</comment>
<keyword evidence="4" id="KW-1003">Cell membrane</keyword>
<accession>A0A510L3D8</accession>
<dbReference type="GO" id="GO:0005524">
    <property type="term" value="F:ATP binding"/>
    <property type="evidence" value="ECO:0007669"/>
    <property type="project" value="UniProtKB-KW"/>
</dbReference>
<evidence type="ECO:0000313" key="10">
    <source>
        <dbReference type="Proteomes" id="UP000321561"/>
    </source>
</evidence>
<evidence type="ECO:0000256" key="7">
    <source>
        <dbReference type="ARBA" id="ARBA00023136"/>
    </source>
</evidence>
<dbReference type="GO" id="GO:0005886">
    <property type="term" value="C:plasma membrane"/>
    <property type="evidence" value="ECO:0007669"/>
    <property type="project" value="UniProtKB-SubCell"/>
</dbReference>
<evidence type="ECO:0000256" key="4">
    <source>
        <dbReference type="ARBA" id="ARBA00022475"/>
    </source>
</evidence>
<proteinExistence type="inferred from homology"/>
<dbReference type="SMART" id="SM00382">
    <property type="entry name" value="AAA"/>
    <property type="match status" value="1"/>
</dbReference>
<feature type="domain" description="ABC transporter" evidence="8">
    <location>
        <begin position="4"/>
        <end position="248"/>
    </location>
</feature>
<gene>
    <name evidence="9" type="ORF">JMUB5056_0054</name>
</gene>
<keyword evidence="5" id="KW-0547">Nucleotide-binding</keyword>
<keyword evidence="7" id="KW-0472">Membrane</keyword>
<evidence type="ECO:0000256" key="5">
    <source>
        <dbReference type="ARBA" id="ARBA00022741"/>
    </source>
</evidence>
<dbReference type="AlphaFoldDB" id="A0A510L3D8"/>
<dbReference type="SUPFAM" id="SSF52540">
    <property type="entry name" value="P-loop containing nucleoside triphosphate hydrolases"/>
    <property type="match status" value="1"/>
</dbReference>
<dbReference type="OrthoDB" id="9806285at2"/>
<dbReference type="RefSeq" id="WP_147004707.1">
    <property type="nucleotide sequence ID" value="NZ_AP019846.1"/>
</dbReference>
<dbReference type="PANTHER" id="PTHR43297:SF2">
    <property type="entry name" value="DIPEPTIDE TRANSPORT ATP-BINDING PROTEIN DPPD"/>
    <property type="match status" value="1"/>
</dbReference>
<dbReference type="Pfam" id="PF00005">
    <property type="entry name" value="ABC_tran"/>
    <property type="match status" value="1"/>
</dbReference>
<evidence type="ECO:0000256" key="2">
    <source>
        <dbReference type="ARBA" id="ARBA00005417"/>
    </source>
</evidence>
<dbReference type="InterPro" id="IPR027417">
    <property type="entry name" value="P-loop_NTPase"/>
</dbReference>
<dbReference type="CDD" id="cd03257">
    <property type="entry name" value="ABC_NikE_OppD_transporters"/>
    <property type="match status" value="1"/>
</dbReference>
<organism evidence="9 10">
    <name type="scientific">Leptotrichia hongkongensis</name>
    <dbReference type="NCBI Taxonomy" id="554406"/>
    <lineage>
        <taxon>Bacteria</taxon>
        <taxon>Fusobacteriati</taxon>
        <taxon>Fusobacteriota</taxon>
        <taxon>Fusobacteriia</taxon>
        <taxon>Fusobacteriales</taxon>
        <taxon>Leptotrichiaceae</taxon>
        <taxon>Leptotrichia</taxon>
    </lineage>
</organism>
<evidence type="ECO:0000256" key="1">
    <source>
        <dbReference type="ARBA" id="ARBA00004202"/>
    </source>
</evidence>
<keyword evidence="6 9" id="KW-0067">ATP-binding</keyword>
<dbReference type="PANTHER" id="PTHR43297">
    <property type="entry name" value="OLIGOPEPTIDE TRANSPORT ATP-BINDING PROTEIN APPD"/>
    <property type="match status" value="1"/>
</dbReference>
<dbReference type="InterPro" id="IPR003593">
    <property type="entry name" value="AAA+_ATPase"/>
</dbReference>
<name>A0A510L3D8_9FUSO</name>
<dbReference type="InterPro" id="IPR003439">
    <property type="entry name" value="ABC_transporter-like_ATP-bd"/>
</dbReference>
<dbReference type="KEGG" id="lhg:JMUB5056_0054"/>
<reference evidence="9 10" key="1">
    <citation type="submission" date="2019-07" db="EMBL/GenBank/DDBJ databases">
        <title>Complete Genome Sequence of Leptotrichia hongkongensis Strain JMUB5056.</title>
        <authorList>
            <person name="Watanabe S."/>
            <person name="Cui L."/>
        </authorList>
    </citation>
    <scope>NUCLEOTIDE SEQUENCE [LARGE SCALE GENOMIC DNA]</scope>
    <source>
        <strain evidence="9 10">JMUB5056</strain>
    </source>
</reference>
<dbReference type="EMBL" id="AP019846">
    <property type="protein sequence ID" value="BBM58492.1"/>
    <property type="molecule type" value="Genomic_DNA"/>
</dbReference>
<dbReference type="PROSITE" id="PS00675">
    <property type="entry name" value="SIGMA54_INTERACT_1"/>
    <property type="match status" value="1"/>
</dbReference>
<dbReference type="InterPro" id="IPR017871">
    <property type="entry name" value="ABC_transporter-like_CS"/>
</dbReference>
<dbReference type="PROSITE" id="PS00211">
    <property type="entry name" value="ABC_TRANSPORTER_1"/>
    <property type="match status" value="1"/>
</dbReference>
<protein>
    <submittedName>
        <fullName evidence="9">Nickel import ATP-binding protein NikD</fullName>
    </submittedName>
</protein>
<evidence type="ECO:0000259" key="8">
    <source>
        <dbReference type="PROSITE" id="PS50893"/>
    </source>
</evidence>
<sequence length="261" mass="29805">MEKLDINTLKVSIDNKTILNDISFTLPKGETLIIIGESGSGKTMLSRLLVGIKPDNANINGNIFFDEKDLLKISEKEWNEYRGKKISYISQNPMAVFNSFQNVESHAVELFQSRLGLSKKECINKMIEEMKKLNLLNPEALMKKYPFQLSGGMLQRIMFSMMIQLEPELLIADEPTSALDYYNTEKVTELLKNLQSQNTSLIVITHDYNLAKELDGKIIIMKNGNLIEKGNTSDMLKNPQSDYGKSLILRKHYTRYKKEGI</sequence>
<dbReference type="Gene3D" id="3.40.50.300">
    <property type="entry name" value="P-loop containing nucleotide triphosphate hydrolases"/>
    <property type="match status" value="1"/>
</dbReference>
<evidence type="ECO:0000256" key="3">
    <source>
        <dbReference type="ARBA" id="ARBA00022448"/>
    </source>
</evidence>
<dbReference type="GO" id="GO:0016887">
    <property type="term" value="F:ATP hydrolysis activity"/>
    <property type="evidence" value="ECO:0007669"/>
    <property type="project" value="InterPro"/>
</dbReference>
<evidence type="ECO:0000256" key="6">
    <source>
        <dbReference type="ARBA" id="ARBA00022840"/>
    </source>
</evidence>
<evidence type="ECO:0000313" key="9">
    <source>
        <dbReference type="EMBL" id="BBM58492.1"/>
    </source>
</evidence>
<comment type="subcellular location">
    <subcellularLocation>
        <location evidence="1">Cell membrane</location>
        <topology evidence="1">Peripheral membrane protein</topology>
    </subcellularLocation>
</comment>
<dbReference type="PROSITE" id="PS50893">
    <property type="entry name" value="ABC_TRANSPORTER_2"/>
    <property type="match status" value="1"/>
</dbReference>
<dbReference type="InterPro" id="IPR050388">
    <property type="entry name" value="ABC_Ni/Peptide_Import"/>
</dbReference>
<dbReference type="Proteomes" id="UP000321561">
    <property type="component" value="Chromosome"/>
</dbReference>
<dbReference type="InterPro" id="IPR025662">
    <property type="entry name" value="Sigma_54_int_dom_ATP-bd_1"/>
</dbReference>
<keyword evidence="3" id="KW-0813">Transport</keyword>